<accession>A0AC55D9P4</accession>
<name>A0AC55D9P4_ECHTE</name>
<keyword evidence="1" id="KW-1185">Reference proteome</keyword>
<reference evidence="2" key="1">
    <citation type="submission" date="2025-08" db="UniProtKB">
        <authorList>
            <consortium name="RefSeq"/>
        </authorList>
    </citation>
    <scope>IDENTIFICATION</scope>
</reference>
<evidence type="ECO:0000313" key="1">
    <source>
        <dbReference type="Proteomes" id="UP000694863"/>
    </source>
</evidence>
<organism evidence="1 2">
    <name type="scientific">Echinops telfairi</name>
    <name type="common">Lesser hedgehog tenrec</name>
    <dbReference type="NCBI Taxonomy" id="9371"/>
    <lineage>
        <taxon>Eukaryota</taxon>
        <taxon>Metazoa</taxon>
        <taxon>Chordata</taxon>
        <taxon>Craniata</taxon>
        <taxon>Vertebrata</taxon>
        <taxon>Euteleostomi</taxon>
        <taxon>Mammalia</taxon>
        <taxon>Eutheria</taxon>
        <taxon>Afrotheria</taxon>
        <taxon>Tenrecidae</taxon>
        <taxon>Tenrecinae</taxon>
        <taxon>Echinops</taxon>
    </lineage>
</organism>
<proteinExistence type="predicted"/>
<dbReference type="RefSeq" id="XP_045148456.1">
    <property type="nucleotide sequence ID" value="XM_045292521.1"/>
</dbReference>
<sequence length="105" mass="11534">MERLTSRHEGRATHSPASAPSPEAAEPTSCQEALTFDDVAVVFSEDELELLNSAQRQLYRDVMLENFTNLVSVGEDNLCASAYWDVLVPHKKSCDLVPRATASPV</sequence>
<dbReference type="Proteomes" id="UP000694863">
    <property type="component" value="Unplaced"/>
</dbReference>
<evidence type="ECO:0000313" key="2">
    <source>
        <dbReference type="RefSeq" id="XP_045148456.1"/>
    </source>
</evidence>
<protein>
    <submittedName>
        <fullName evidence="2">Zinc finger protein 229 isoform X2</fullName>
    </submittedName>
</protein>
<gene>
    <name evidence="2" type="primary">LOC101638932</name>
</gene>